<feature type="transmembrane region" description="Helical" evidence="1">
    <location>
        <begin position="12"/>
        <end position="33"/>
    </location>
</feature>
<reference evidence="2" key="1">
    <citation type="submission" date="2020-10" db="EMBL/GenBank/DDBJ databases">
        <authorList>
            <person name="Gilroy R."/>
        </authorList>
    </citation>
    <scope>NUCLEOTIDE SEQUENCE</scope>
    <source>
        <strain evidence="2">CHK197-8231</strain>
    </source>
</reference>
<dbReference type="EMBL" id="DVML01000007">
    <property type="protein sequence ID" value="HIU22136.1"/>
    <property type="molecule type" value="Genomic_DNA"/>
</dbReference>
<name>A0A9D1HTA6_9BACT</name>
<evidence type="ECO:0000313" key="2">
    <source>
        <dbReference type="EMBL" id="HIU22136.1"/>
    </source>
</evidence>
<organism evidence="2 3">
    <name type="scientific">Candidatus Fimihabitans intestinipullorum</name>
    <dbReference type="NCBI Taxonomy" id="2840820"/>
    <lineage>
        <taxon>Bacteria</taxon>
        <taxon>Bacillati</taxon>
        <taxon>Mycoplasmatota</taxon>
        <taxon>Mycoplasmatota incertae sedis</taxon>
        <taxon>Candidatus Fimihabitans</taxon>
    </lineage>
</organism>
<dbReference type="AlphaFoldDB" id="A0A9D1HTA6"/>
<gene>
    <name evidence="2" type="ORF">IAD49_00995</name>
</gene>
<comment type="caution">
    <text evidence="2">The sequence shown here is derived from an EMBL/GenBank/DDBJ whole genome shotgun (WGS) entry which is preliminary data.</text>
</comment>
<keyword evidence="1" id="KW-0812">Transmembrane</keyword>
<keyword evidence="1" id="KW-0472">Membrane</keyword>
<keyword evidence="1" id="KW-1133">Transmembrane helix</keyword>
<reference evidence="2" key="2">
    <citation type="journal article" date="2021" name="PeerJ">
        <title>Extensive microbial diversity within the chicken gut microbiome revealed by metagenomics and culture.</title>
        <authorList>
            <person name="Gilroy R."/>
            <person name="Ravi A."/>
            <person name="Getino M."/>
            <person name="Pursley I."/>
            <person name="Horton D.L."/>
            <person name="Alikhan N.F."/>
            <person name="Baker D."/>
            <person name="Gharbi K."/>
            <person name="Hall N."/>
            <person name="Watson M."/>
            <person name="Adriaenssens E.M."/>
            <person name="Foster-Nyarko E."/>
            <person name="Jarju S."/>
            <person name="Secka A."/>
            <person name="Antonio M."/>
            <person name="Oren A."/>
            <person name="Chaudhuri R.R."/>
            <person name="La Ragione R."/>
            <person name="Hildebrand F."/>
            <person name="Pallen M.J."/>
        </authorList>
    </citation>
    <scope>NUCLEOTIDE SEQUENCE</scope>
    <source>
        <strain evidence="2">CHK197-8231</strain>
    </source>
</reference>
<evidence type="ECO:0000313" key="3">
    <source>
        <dbReference type="Proteomes" id="UP000824087"/>
    </source>
</evidence>
<sequence length="102" mass="11958">MKKENEKKGRTQWIGIAILSIVLIIFLCFLFYVTDVIGTFCEEHLGACHRSVTDANSLFSILRLKEYSWVKYVILAIPIISFLLSLINVMRFNKRKWKNEKC</sequence>
<proteinExistence type="predicted"/>
<evidence type="ECO:0000256" key="1">
    <source>
        <dbReference type="SAM" id="Phobius"/>
    </source>
</evidence>
<feature type="transmembrane region" description="Helical" evidence="1">
    <location>
        <begin position="69"/>
        <end position="89"/>
    </location>
</feature>
<protein>
    <submittedName>
        <fullName evidence="2">Uncharacterized protein</fullName>
    </submittedName>
</protein>
<dbReference type="Proteomes" id="UP000824087">
    <property type="component" value="Unassembled WGS sequence"/>
</dbReference>
<accession>A0A9D1HTA6</accession>